<dbReference type="InterPro" id="IPR032691">
    <property type="entry name" value="Mon2/Sec7/BIG1-like_HUS"/>
</dbReference>
<dbReference type="GO" id="GO:0005085">
    <property type="term" value="F:guanyl-nucleotide exchange factor activity"/>
    <property type="evidence" value="ECO:0007669"/>
    <property type="project" value="InterPro"/>
</dbReference>
<evidence type="ECO:0000256" key="3">
    <source>
        <dbReference type="ARBA" id="ARBA00022448"/>
    </source>
</evidence>
<dbReference type="PANTHER" id="PTHR10663:SF388">
    <property type="entry name" value="GOLGI-SPECIFIC BREFELDIN A-RESISTANCE GUANINE NUCLEOTIDE EXCHANGE FACTOR 1"/>
    <property type="match status" value="1"/>
</dbReference>
<feature type="region of interest" description="Disordered" evidence="5">
    <location>
        <begin position="1466"/>
        <end position="1495"/>
    </location>
</feature>
<dbReference type="Gene3D" id="1.10.220.20">
    <property type="match status" value="1"/>
</dbReference>
<protein>
    <submittedName>
        <fullName evidence="7">Golgi-specific brefeldin A-resistance guanine nucleotide exchange factor 1</fullName>
    </submittedName>
</protein>
<dbReference type="InterPro" id="IPR056604">
    <property type="entry name" value="GBF1-like_TPR"/>
</dbReference>
<evidence type="ECO:0000313" key="7">
    <source>
        <dbReference type="EMBL" id="CAB3248501.1"/>
    </source>
</evidence>
<feature type="compositionally biased region" description="Basic residues" evidence="5">
    <location>
        <begin position="231"/>
        <end position="241"/>
    </location>
</feature>
<feature type="compositionally biased region" description="Polar residues" evidence="5">
    <location>
        <begin position="249"/>
        <end position="275"/>
    </location>
</feature>
<feature type="region of interest" description="Disordered" evidence="5">
    <location>
        <begin position="1736"/>
        <end position="1767"/>
    </location>
</feature>
<dbReference type="Pfam" id="PF01369">
    <property type="entry name" value="Sec7"/>
    <property type="match status" value="1"/>
</dbReference>
<feature type="compositionally biased region" description="Basic and acidic residues" evidence="5">
    <location>
        <begin position="1362"/>
        <end position="1371"/>
    </location>
</feature>
<dbReference type="SMART" id="SM00222">
    <property type="entry name" value="Sec7"/>
    <property type="match status" value="1"/>
</dbReference>
<feature type="region of interest" description="Disordered" evidence="5">
    <location>
        <begin position="1824"/>
        <end position="1843"/>
    </location>
</feature>
<dbReference type="PANTHER" id="PTHR10663">
    <property type="entry name" value="GUANYL-NUCLEOTIDE EXCHANGE FACTOR"/>
    <property type="match status" value="1"/>
</dbReference>
<evidence type="ECO:0000256" key="5">
    <source>
        <dbReference type="SAM" id="MobiDB-lite"/>
    </source>
</evidence>
<dbReference type="GO" id="GO:0005794">
    <property type="term" value="C:Golgi apparatus"/>
    <property type="evidence" value="ECO:0007669"/>
    <property type="project" value="UniProtKB-SubCell"/>
</dbReference>
<comment type="subcellular location">
    <subcellularLocation>
        <location evidence="2">Endoplasmic reticulum-Golgi intermediate compartment</location>
    </subcellularLocation>
    <subcellularLocation>
        <location evidence="1">Golgi apparatus</location>
        <location evidence="1">cis-Golgi network</location>
    </subcellularLocation>
</comment>
<dbReference type="SUPFAM" id="SSF48371">
    <property type="entry name" value="ARM repeat"/>
    <property type="match status" value="1"/>
</dbReference>
<feature type="compositionally biased region" description="Polar residues" evidence="5">
    <location>
        <begin position="365"/>
        <end position="385"/>
    </location>
</feature>
<feature type="compositionally biased region" description="Polar residues" evidence="5">
    <location>
        <begin position="1481"/>
        <end position="1491"/>
    </location>
</feature>
<sequence length="1897" mass="212630">MSVLPHVRGKYIILGEVNIVVTALRRNIRWATHSFQTDHEDPLIANFNNLKNVLNRCDDLKDLEPSIFLTPFLDVIRSEDTTGPITGLALSSMNKFLSYKLIDEKSTNIALAVASMADAVTHARFVGTDPANDEVVLMKILQVLRVLLLTNIGSLLTNEAVCEIMQSCFRICFEMRLSELLRKSAEHTLVDMVQVLFSRLPEFKEDIKNPLANTMRKLKMRAGGMGETNSRGKRQRKGGKGKKIDQRRSSQTSYLSTPISEEAVSQHNLSVETPSSQPPTPTMEQTPLVETSTPSSPAPKEVQSEMPEETSSQTTDEAKESSIDGEKQETETSAPVTENDEGEIADVENNGEKDETTEVGEEIDVQSQVSETGSNLDADYSNNPRGVRFTSSPSLRGVPGPLLPYSLPCVRELFRFLISLTNPHDRHNTDVMIHMGMSLLMVALEVSRDEIGKFPSLLNLVKDDMCRYFFQLLSSDRLGLVAASLRVSLLLFESLRKDLKFQLESLLKKLMELITSDNPKMSYEVKELSLEGVVQLWHIPGLVTELYLNYDCDFYCSNVFEDLSKLLSKNAFPVSGLYTTHLLSLDALLTVVKSIEQRCNQRETVTTQVDEQVVIEIEPSTPPASPTATAVRPATLFSSAAALDDQQVTEKLSKLEGEEMVRKVPERFSSAFPTIAELQAIRQKKKILQTGTELFNQKPKKGITYLQEQNMLALPLDTREVAIWLHANPWLDKKMIGEYISDRRQPELLDSFVRTFKFEGLRVDEALRMYLETFRLPGEAPVIQRLIEAFSSYWSECNHHPFLNMDAAFTLSYAVIMLNTDQHNRNVRKQNEPMSINEFKRNTKGCNDGKDFDQNMLEEIYNTIRNDEIVLPEEQTGPIRDRWLWNVSLRRGSSPEGVWLAAPTTNSTDDETALHVYDRDLFAMLWGPTVSALSYVFDKSLEENIILKAITGFRKCALISAHFGMSEVFDNLIVSLCKFTTLANVTETPEVTAIIFGSNPKALLSAKTAFHLAHRHGDILREGWRNIFDIILPLYRAKLLPPAMVEVEDFVDPTGSICLIREELPMQRSDSSIFSSFYQFMTLGGPADNVNQKQNTPEDQESLKLAQECVKELQLETLVTESKFLRLDSLQELIKALMQSSRGPHIHESLGTIYNEDSSIFFLELLLRVVLQNRDRILSLWQMVRDHLYTLIVMATDYSLLLERAVVGLLRMAIRLLHREDVAEEVLTSLQILLMIKSHIIPKVNRQIAYGLHELLRTNAANIHSRDDWITVFTVMKCVGAGAVPPPILQMASGAVLPRQQSPDDVVGMTTPESEVERRTQSDSETVASDNHSSGLSDRGYTSDSELLETHQNDGAHAEIQKLQKSSEDKNSTIQVIPPPPTPCNQFTLQLGEQLRQHDMRSMVKSCETLAFLVRDAAHVTPDNFELCVRCIRTFVEASINGVNRAHHTPSELSNQQQQKLLQEKKKFKKRKERDNKRRGQQNAQGNGKYNQHSDDEVAVENVPGGYHTLSLQLLDLMHTLHTRAASIYSSWAEEEKNRAQTTGVGVPSVTAEASNLWDKCWCPLLQGIARLCCDARRQVRTSALTYLQRALLVHDLQTLTGKEWESCFNKVLFPLLTKLLENISPADPDGMEETRMRGATLLSKVFLQHLNPLLTLPTFTALWLTILDFMDKYMHIGKKDLLYEAIPESLKNMLLVMDTAGIFHSADTSSGYTSLWNVTWERIDCFLPNLKGEVFKPPSPEPKKQELVAPTAPELSRDGKPPQHTAAYPVPQPVSPLAGSPIQPAGIIAANLPKLTPPASLNVAPPYMSPQNPVPVVPLPLGMSPPKQQPQTGSPLKPQQQMPPNILMSAPNFIVPPLLTHPSTGPKPEQPRVQAGISPVTSVAIEMPVTSIPASK</sequence>
<dbReference type="Pfam" id="PF23325">
    <property type="entry name" value="TPR_28"/>
    <property type="match status" value="1"/>
</dbReference>
<feature type="region of interest" description="Disordered" evidence="5">
    <location>
        <begin position="1362"/>
        <end position="1384"/>
    </location>
</feature>
<dbReference type="GO" id="GO:0010256">
    <property type="term" value="P:endomembrane system organization"/>
    <property type="evidence" value="ECO:0007669"/>
    <property type="project" value="UniProtKB-ARBA"/>
</dbReference>
<dbReference type="InterPro" id="IPR035999">
    <property type="entry name" value="Sec7_dom_sf"/>
</dbReference>
<dbReference type="EMBL" id="LR785389">
    <property type="protein sequence ID" value="CAB3248501.1"/>
    <property type="molecule type" value="mRNA"/>
</dbReference>
<feature type="compositionally biased region" description="Polar residues" evidence="5">
    <location>
        <begin position="1830"/>
        <end position="1843"/>
    </location>
</feature>
<keyword evidence="4" id="KW-0333">Golgi apparatus</keyword>
<dbReference type="GO" id="GO:0016197">
    <property type="term" value="P:endosomal transport"/>
    <property type="evidence" value="ECO:0007669"/>
    <property type="project" value="UniProtKB-ARBA"/>
</dbReference>
<evidence type="ECO:0000256" key="1">
    <source>
        <dbReference type="ARBA" id="ARBA00004222"/>
    </source>
</evidence>
<keyword evidence="3" id="KW-0813">Transport</keyword>
<dbReference type="PROSITE" id="PS50190">
    <property type="entry name" value="SEC7"/>
    <property type="match status" value="1"/>
</dbReference>
<dbReference type="SUPFAM" id="SSF48425">
    <property type="entry name" value="Sec7 domain"/>
    <property type="match status" value="1"/>
</dbReference>
<dbReference type="GO" id="GO:0032012">
    <property type="term" value="P:regulation of ARF protein signal transduction"/>
    <property type="evidence" value="ECO:0007669"/>
    <property type="project" value="InterPro"/>
</dbReference>
<dbReference type="Gene3D" id="1.10.1000.11">
    <property type="entry name" value="Arf Nucleotide-binding Site Opener,domain 2"/>
    <property type="match status" value="1"/>
</dbReference>
<dbReference type="CDD" id="cd00171">
    <property type="entry name" value="Sec7"/>
    <property type="match status" value="1"/>
</dbReference>
<feature type="region of interest" description="Disordered" evidence="5">
    <location>
        <begin position="219"/>
        <end position="385"/>
    </location>
</feature>
<reference evidence="7" key="1">
    <citation type="submission" date="2020-04" db="EMBL/GenBank/DDBJ databases">
        <authorList>
            <person name="Neveu A P."/>
        </authorList>
    </citation>
    <scope>NUCLEOTIDE SEQUENCE</scope>
    <source>
        <tissue evidence="7">Whole embryo</tissue>
    </source>
</reference>
<proteinExistence type="evidence at transcript level"/>
<dbReference type="InterPro" id="IPR016024">
    <property type="entry name" value="ARM-type_fold"/>
</dbReference>
<dbReference type="FunFam" id="1.10.1000.11:FF:000007">
    <property type="entry name" value="Golgi-specific brefeldin A-resistance guanine nucleotide exchange factor 1"/>
    <property type="match status" value="1"/>
</dbReference>
<evidence type="ECO:0000256" key="4">
    <source>
        <dbReference type="ARBA" id="ARBA00023034"/>
    </source>
</evidence>
<accession>A0A6F9DDE6</accession>
<gene>
    <name evidence="7" type="primary">Gbf1</name>
</gene>
<feature type="region of interest" description="Disordered" evidence="5">
    <location>
        <begin position="1299"/>
        <end position="1343"/>
    </location>
</feature>
<feature type="compositionally biased region" description="Basic and acidic residues" evidence="5">
    <location>
        <begin position="316"/>
        <end position="330"/>
    </location>
</feature>
<feature type="compositionally biased region" description="Polar residues" evidence="5">
    <location>
        <begin position="282"/>
        <end position="295"/>
    </location>
</feature>
<name>A0A6F9DDE6_9ASCI</name>
<feature type="domain" description="SEC7" evidence="6">
    <location>
        <begin position="677"/>
        <end position="867"/>
    </location>
</feature>
<dbReference type="InterPro" id="IPR000904">
    <property type="entry name" value="Sec7_dom"/>
</dbReference>
<evidence type="ECO:0000259" key="6">
    <source>
        <dbReference type="PROSITE" id="PS50190"/>
    </source>
</evidence>
<dbReference type="InterPro" id="IPR023394">
    <property type="entry name" value="Sec7_C_sf"/>
</dbReference>
<evidence type="ECO:0000256" key="2">
    <source>
        <dbReference type="ARBA" id="ARBA00004399"/>
    </source>
</evidence>
<dbReference type="Pfam" id="PF12783">
    <property type="entry name" value="Sec7-like_HUS"/>
    <property type="match status" value="1"/>
</dbReference>
<dbReference type="GO" id="GO:0005793">
    <property type="term" value="C:endoplasmic reticulum-Golgi intermediate compartment"/>
    <property type="evidence" value="ECO:0007669"/>
    <property type="project" value="UniProtKB-SubCell"/>
</dbReference>
<feature type="compositionally biased region" description="Polar residues" evidence="5">
    <location>
        <begin position="1323"/>
        <end position="1343"/>
    </location>
</feature>
<organism evidence="7">
    <name type="scientific">Phallusia mammillata</name>
    <dbReference type="NCBI Taxonomy" id="59560"/>
    <lineage>
        <taxon>Eukaryota</taxon>
        <taxon>Metazoa</taxon>
        <taxon>Chordata</taxon>
        <taxon>Tunicata</taxon>
        <taxon>Ascidiacea</taxon>
        <taxon>Phlebobranchia</taxon>
        <taxon>Ascidiidae</taxon>
        <taxon>Phallusia</taxon>
    </lineage>
</organism>